<dbReference type="EMBL" id="FZNW01000018">
    <property type="protein sequence ID" value="SNR76591.1"/>
    <property type="molecule type" value="Genomic_DNA"/>
</dbReference>
<organism evidence="3 4">
    <name type="scientific">Haloechinothrix alba</name>
    <dbReference type="NCBI Taxonomy" id="664784"/>
    <lineage>
        <taxon>Bacteria</taxon>
        <taxon>Bacillati</taxon>
        <taxon>Actinomycetota</taxon>
        <taxon>Actinomycetes</taxon>
        <taxon>Pseudonocardiales</taxon>
        <taxon>Pseudonocardiaceae</taxon>
        <taxon>Haloechinothrix</taxon>
    </lineage>
</organism>
<gene>
    <name evidence="3" type="ORF">SAMN06265360_11832</name>
</gene>
<keyword evidence="4" id="KW-1185">Reference proteome</keyword>
<dbReference type="OrthoDB" id="3261033at2"/>
<reference evidence="3 4" key="1">
    <citation type="submission" date="2017-06" db="EMBL/GenBank/DDBJ databases">
        <authorList>
            <person name="Kim H.J."/>
            <person name="Triplett B.A."/>
        </authorList>
    </citation>
    <scope>NUCLEOTIDE SEQUENCE [LARGE SCALE GENOMIC DNA]</scope>
    <source>
        <strain evidence="3 4">DSM 45207</strain>
    </source>
</reference>
<sequence length="164" mass="16279">MGALFDFSFSRFVAPTIAKIVYILAMIAIALGYIGAVIGAFAADVVFGLLTLVILGPLGALLYLVLIRIAIESLLATIYTAQNTGELVRMQSGPQGPPPGGPGMPPGYGPPPGQGPPPGGPPQGPPPGQQGPPPGQQGPGQPGPGQPGPGQPGPPPPQGPPGSY</sequence>
<dbReference type="RefSeq" id="WP_089302625.1">
    <property type="nucleotide sequence ID" value="NZ_FZNW01000018.1"/>
</dbReference>
<evidence type="ECO:0000256" key="1">
    <source>
        <dbReference type="SAM" id="MobiDB-lite"/>
    </source>
</evidence>
<feature type="region of interest" description="Disordered" evidence="1">
    <location>
        <begin position="88"/>
        <end position="164"/>
    </location>
</feature>
<feature type="compositionally biased region" description="Pro residues" evidence="1">
    <location>
        <begin position="95"/>
        <end position="164"/>
    </location>
</feature>
<dbReference type="AlphaFoldDB" id="A0A238Z0Z1"/>
<accession>A0A238Z0Z1</accession>
<keyword evidence="2" id="KW-1133">Transmembrane helix</keyword>
<evidence type="ECO:0008006" key="5">
    <source>
        <dbReference type="Google" id="ProtNLM"/>
    </source>
</evidence>
<evidence type="ECO:0000313" key="4">
    <source>
        <dbReference type="Proteomes" id="UP000198348"/>
    </source>
</evidence>
<keyword evidence="2" id="KW-0472">Membrane</keyword>
<feature type="transmembrane region" description="Helical" evidence="2">
    <location>
        <begin position="47"/>
        <end position="66"/>
    </location>
</feature>
<name>A0A238Z0Z1_9PSEU</name>
<evidence type="ECO:0000313" key="3">
    <source>
        <dbReference type="EMBL" id="SNR76591.1"/>
    </source>
</evidence>
<dbReference type="Proteomes" id="UP000198348">
    <property type="component" value="Unassembled WGS sequence"/>
</dbReference>
<dbReference type="InterPro" id="IPR025557">
    <property type="entry name" value="DUF4282"/>
</dbReference>
<protein>
    <recommendedName>
        <fullName evidence="5">DUF4282 domain-containing protein</fullName>
    </recommendedName>
</protein>
<keyword evidence="2" id="KW-0812">Transmembrane</keyword>
<dbReference type="Pfam" id="PF14110">
    <property type="entry name" value="DUF4282"/>
    <property type="match status" value="1"/>
</dbReference>
<proteinExistence type="predicted"/>
<feature type="transmembrane region" description="Helical" evidence="2">
    <location>
        <begin position="20"/>
        <end position="41"/>
    </location>
</feature>
<evidence type="ECO:0000256" key="2">
    <source>
        <dbReference type="SAM" id="Phobius"/>
    </source>
</evidence>